<feature type="domain" description="RRM" evidence="3">
    <location>
        <begin position="24"/>
        <end position="101"/>
    </location>
</feature>
<dbReference type="InterPro" id="IPR012677">
    <property type="entry name" value="Nucleotide-bd_a/b_plait_sf"/>
</dbReference>
<name>A0A7S3XGY6_OXYMA</name>
<evidence type="ECO:0000313" key="4">
    <source>
        <dbReference type="EMBL" id="CAE0616087.1"/>
    </source>
</evidence>
<proteinExistence type="predicted"/>
<dbReference type="AlphaFoldDB" id="A0A7S3XGY6"/>
<reference evidence="4" key="1">
    <citation type="submission" date="2021-01" db="EMBL/GenBank/DDBJ databases">
        <authorList>
            <person name="Corre E."/>
            <person name="Pelletier E."/>
            <person name="Niang G."/>
            <person name="Scheremetjew M."/>
            <person name="Finn R."/>
            <person name="Kale V."/>
            <person name="Holt S."/>
            <person name="Cochrane G."/>
            <person name="Meng A."/>
            <person name="Brown T."/>
            <person name="Cohen L."/>
        </authorList>
    </citation>
    <scope>NUCLEOTIDE SEQUENCE</scope>
    <source>
        <strain evidence="4">CCMP1795</strain>
    </source>
</reference>
<sequence length="128" mass="14311">MALLDSEKRSSATDAAADRKPDATTLMLRNIPNKVSEQKLREFLDDTPVRGAYDVVHLPTDAKSGHNRGYAFINFCSAESFRLAMAELRGLRFAAMQSRKVTETSVAHVQGRRAIMRIQSGQKCQKKK</sequence>
<gene>
    <name evidence="4" type="ORF">OMAR00292_LOCUS1963</name>
</gene>
<dbReference type="PROSITE" id="PS50102">
    <property type="entry name" value="RRM"/>
    <property type="match status" value="1"/>
</dbReference>
<organism evidence="4">
    <name type="scientific">Oxyrrhis marina</name>
    <name type="common">Dinoflagellate</name>
    <dbReference type="NCBI Taxonomy" id="2969"/>
    <lineage>
        <taxon>Eukaryota</taxon>
        <taxon>Sar</taxon>
        <taxon>Alveolata</taxon>
        <taxon>Dinophyceae</taxon>
        <taxon>Oxyrrhinales</taxon>
        <taxon>Oxyrrhinaceae</taxon>
        <taxon>Oxyrrhis</taxon>
    </lineage>
</organism>
<dbReference type="SUPFAM" id="SSF54928">
    <property type="entry name" value="RNA-binding domain, RBD"/>
    <property type="match status" value="1"/>
</dbReference>
<accession>A0A7S3XGY6</accession>
<dbReference type="InterPro" id="IPR035979">
    <property type="entry name" value="RBD_domain_sf"/>
</dbReference>
<evidence type="ECO:0000256" key="2">
    <source>
        <dbReference type="SAM" id="MobiDB-lite"/>
    </source>
</evidence>
<feature type="region of interest" description="Disordered" evidence="2">
    <location>
        <begin position="1"/>
        <end position="23"/>
    </location>
</feature>
<evidence type="ECO:0000259" key="3">
    <source>
        <dbReference type="PROSITE" id="PS50102"/>
    </source>
</evidence>
<dbReference type="GO" id="GO:0003723">
    <property type="term" value="F:RNA binding"/>
    <property type="evidence" value="ECO:0007669"/>
    <property type="project" value="UniProtKB-UniRule"/>
</dbReference>
<dbReference type="Pfam" id="PF04059">
    <property type="entry name" value="RRM_2"/>
    <property type="match status" value="1"/>
</dbReference>
<dbReference type="InterPro" id="IPR007201">
    <property type="entry name" value="Mei2-like_Rrm_C"/>
</dbReference>
<protein>
    <recommendedName>
        <fullName evidence="3">RRM domain-containing protein</fullName>
    </recommendedName>
</protein>
<dbReference type="Gene3D" id="3.30.70.330">
    <property type="match status" value="1"/>
</dbReference>
<keyword evidence="1" id="KW-0694">RNA-binding</keyword>
<dbReference type="EMBL" id="HBIT01004190">
    <property type="protein sequence ID" value="CAE0616087.1"/>
    <property type="molecule type" value="Transcribed_RNA"/>
</dbReference>
<evidence type="ECO:0000256" key="1">
    <source>
        <dbReference type="PROSITE-ProRule" id="PRU00176"/>
    </source>
</evidence>
<dbReference type="InterPro" id="IPR000504">
    <property type="entry name" value="RRM_dom"/>
</dbReference>
<dbReference type="SMART" id="SM00360">
    <property type="entry name" value="RRM"/>
    <property type="match status" value="1"/>
</dbReference>
<feature type="compositionally biased region" description="Basic and acidic residues" evidence="2">
    <location>
        <begin position="1"/>
        <end position="22"/>
    </location>
</feature>